<gene>
    <name evidence="11" type="ORF">SAMN04488050_113169</name>
</gene>
<keyword evidence="4 9" id="KW-0997">Cell inner membrane</keyword>
<feature type="transmembrane region" description="Helical" evidence="9">
    <location>
        <begin position="102"/>
        <end position="123"/>
    </location>
</feature>
<organism evidence="11 12">
    <name type="scientific">Alloyangia pacifica</name>
    <dbReference type="NCBI Taxonomy" id="311180"/>
    <lineage>
        <taxon>Bacteria</taxon>
        <taxon>Pseudomonadati</taxon>
        <taxon>Pseudomonadota</taxon>
        <taxon>Alphaproteobacteria</taxon>
        <taxon>Rhodobacterales</taxon>
        <taxon>Roseobacteraceae</taxon>
        <taxon>Alloyangia</taxon>
    </lineage>
</organism>
<comment type="subunit">
    <text evidence="9">The complex comprises the extracytoplasmic solute receptor protein and the two transmembrane proteins.</text>
</comment>
<dbReference type="InterPro" id="IPR007387">
    <property type="entry name" value="TRAP_DctQ"/>
</dbReference>
<dbReference type="Proteomes" id="UP000199392">
    <property type="component" value="Unassembled WGS sequence"/>
</dbReference>
<reference evidence="12" key="1">
    <citation type="submission" date="2016-10" db="EMBL/GenBank/DDBJ databases">
        <authorList>
            <person name="Varghese N."/>
            <person name="Submissions S."/>
        </authorList>
    </citation>
    <scope>NUCLEOTIDE SEQUENCE [LARGE SCALE GENOMIC DNA]</scope>
    <source>
        <strain evidence="12">DSM 26894</strain>
    </source>
</reference>
<evidence type="ECO:0000256" key="9">
    <source>
        <dbReference type="RuleBase" id="RU369079"/>
    </source>
</evidence>
<name>A0A1I6VYL8_9RHOB</name>
<proteinExistence type="inferred from homology"/>
<evidence type="ECO:0000313" key="11">
    <source>
        <dbReference type="EMBL" id="SFT18641.1"/>
    </source>
</evidence>
<evidence type="ECO:0000256" key="7">
    <source>
        <dbReference type="ARBA" id="ARBA00023136"/>
    </source>
</evidence>
<evidence type="ECO:0000256" key="5">
    <source>
        <dbReference type="ARBA" id="ARBA00022692"/>
    </source>
</evidence>
<dbReference type="EMBL" id="FOZW01000013">
    <property type="protein sequence ID" value="SFT18641.1"/>
    <property type="molecule type" value="Genomic_DNA"/>
</dbReference>
<evidence type="ECO:0000256" key="2">
    <source>
        <dbReference type="ARBA" id="ARBA00022448"/>
    </source>
</evidence>
<evidence type="ECO:0000256" key="8">
    <source>
        <dbReference type="ARBA" id="ARBA00038436"/>
    </source>
</evidence>
<comment type="similarity">
    <text evidence="8 9">Belongs to the TRAP transporter small permease family.</text>
</comment>
<dbReference type="RefSeq" id="WP_245696188.1">
    <property type="nucleotide sequence ID" value="NZ_FNCL01000013.1"/>
</dbReference>
<dbReference type="GO" id="GO:0022857">
    <property type="term" value="F:transmembrane transporter activity"/>
    <property type="evidence" value="ECO:0007669"/>
    <property type="project" value="UniProtKB-UniRule"/>
</dbReference>
<evidence type="ECO:0000313" key="12">
    <source>
        <dbReference type="Proteomes" id="UP000199392"/>
    </source>
</evidence>
<evidence type="ECO:0000256" key="1">
    <source>
        <dbReference type="ARBA" id="ARBA00004429"/>
    </source>
</evidence>
<feature type="transmembrane region" description="Helical" evidence="9">
    <location>
        <begin position="63"/>
        <end position="82"/>
    </location>
</feature>
<keyword evidence="3" id="KW-1003">Cell membrane</keyword>
<dbReference type="GO" id="GO:0005886">
    <property type="term" value="C:plasma membrane"/>
    <property type="evidence" value="ECO:0007669"/>
    <property type="project" value="UniProtKB-SubCell"/>
</dbReference>
<dbReference type="InterPro" id="IPR055348">
    <property type="entry name" value="DctQ"/>
</dbReference>
<evidence type="ECO:0000259" key="10">
    <source>
        <dbReference type="Pfam" id="PF04290"/>
    </source>
</evidence>
<keyword evidence="7 9" id="KW-0472">Membrane</keyword>
<dbReference type="Pfam" id="PF04290">
    <property type="entry name" value="DctQ"/>
    <property type="match status" value="1"/>
</dbReference>
<evidence type="ECO:0000256" key="6">
    <source>
        <dbReference type="ARBA" id="ARBA00022989"/>
    </source>
</evidence>
<evidence type="ECO:0000256" key="3">
    <source>
        <dbReference type="ARBA" id="ARBA00022475"/>
    </source>
</evidence>
<accession>A0A1I6VYL8</accession>
<keyword evidence="12" id="KW-1185">Reference proteome</keyword>
<dbReference type="PANTHER" id="PTHR35011">
    <property type="entry name" value="2,3-DIKETO-L-GULONATE TRAP TRANSPORTER SMALL PERMEASE PROTEIN YIAM"/>
    <property type="match status" value="1"/>
</dbReference>
<keyword evidence="5 9" id="KW-0812">Transmembrane</keyword>
<dbReference type="GO" id="GO:0015740">
    <property type="term" value="P:C4-dicarboxylate transport"/>
    <property type="evidence" value="ECO:0007669"/>
    <property type="project" value="TreeGrafter"/>
</dbReference>
<comment type="function">
    <text evidence="9">Part of the tripartite ATP-independent periplasmic (TRAP) transport system.</text>
</comment>
<dbReference type="AlphaFoldDB" id="A0A1I6VYL8"/>
<comment type="subcellular location">
    <subcellularLocation>
        <location evidence="1 9">Cell inner membrane</location>
        <topology evidence="1 9">Multi-pass membrane protein</topology>
    </subcellularLocation>
</comment>
<dbReference type="STRING" id="311180.SAMN04488050_113169"/>
<keyword evidence="6 9" id="KW-1133">Transmembrane helix</keyword>
<feature type="transmembrane region" description="Helical" evidence="9">
    <location>
        <begin position="30"/>
        <end position="51"/>
    </location>
</feature>
<dbReference type="PANTHER" id="PTHR35011:SF2">
    <property type="entry name" value="2,3-DIKETO-L-GULONATE TRAP TRANSPORTER SMALL PERMEASE PROTEIN YIAM"/>
    <property type="match status" value="1"/>
</dbReference>
<keyword evidence="2 9" id="KW-0813">Transport</keyword>
<protein>
    <recommendedName>
        <fullName evidence="9">TRAP transporter small permease protein</fullName>
    </recommendedName>
</protein>
<feature type="domain" description="Tripartite ATP-independent periplasmic transporters DctQ component" evidence="10">
    <location>
        <begin position="43"/>
        <end position="167"/>
    </location>
</feature>
<evidence type="ECO:0000256" key="4">
    <source>
        <dbReference type="ARBA" id="ARBA00022519"/>
    </source>
</evidence>
<sequence>MAARTDPETGATRPGALETLGRLLARAADAVGIVMFLAAFAGFIVQIFFRYVMGAPLVWSEEFVMIAFIWTVFWAAAFLVPIREHVTFDVVYDVVSPRTQRVMAIFTMVVALAAFGLLILPTLDYLDFLTRKKSPVLRLPMHWIYGCYLLFVVGLTLKMLGRLLRLFGPHWRDAL</sequence>
<feature type="transmembrane region" description="Helical" evidence="9">
    <location>
        <begin position="143"/>
        <end position="161"/>
    </location>
</feature>